<comment type="caution">
    <text evidence="10">The sequence shown here is derived from an EMBL/GenBank/DDBJ whole genome shotgun (WGS) entry which is preliminary data.</text>
</comment>
<feature type="domain" description="Ribosomal protein L9" evidence="9">
    <location>
        <begin position="13"/>
        <end position="40"/>
    </location>
</feature>
<accession>A0AA43UB15</accession>
<evidence type="ECO:0000256" key="7">
    <source>
        <dbReference type="HAMAP-Rule" id="MF_00503"/>
    </source>
</evidence>
<keyword evidence="3 7" id="KW-0694">RNA-binding</keyword>
<keyword evidence="4 7" id="KW-0689">Ribosomal protein</keyword>
<dbReference type="Gene3D" id="3.40.5.10">
    <property type="entry name" value="Ribosomal protein L9, N-terminal domain"/>
    <property type="match status" value="1"/>
</dbReference>
<name>A0AA43UB15_9ACTN</name>
<dbReference type="SUPFAM" id="SSF55653">
    <property type="entry name" value="Ribosomal protein L9 C-domain"/>
    <property type="match status" value="1"/>
</dbReference>
<feature type="coiled-coil region" evidence="8">
    <location>
        <begin position="37"/>
        <end position="82"/>
    </location>
</feature>
<comment type="function">
    <text evidence="7">Binds to the 23S rRNA.</text>
</comment>
<dbReference type="GO" id="GO:1990904">
    <property type="term" value="C:ribonucleoprotein complex"/>
    <property type="evidence" value="ECO:0007669"/>
    <property type="project" value="UniProtKB-KW"/>
</dbReference>
<feature type="coiled-coil region" evidence="8">
    <location>
        <begin position="151"/>
        <end position="178"/>
    </location>
</feature>
<dbReference type="Pfam" id="PF01281">
    <property type="entry name" value="Ribosomal_L9_N"/>
    <property type="match status" value="1"/>
</dbReference>
<keyword evidence="5 7" id="KW-0687">Ribonucleoprotein</keyword>
<evidence type="ECO:0000259" key="9">
    <source>
        <dbReference type="PROSITE" id="PS00651"/>
    </source>
</evidence>
<dbReference type="GO" id="GO:0006412">
    <property type="term" value="P:translation"/>
    <property type="evidence" value="ECO:0007669"/>
    <property type="project" value="UniProtKB-UniRule"/>
</dbReference>
<dbReference type="EMBL" id="JAUMVS010000013">
    <property type="protein sequence ID" value="MDO4841364.1"/>
    <property type="molecule type" value="Genomic_DNA"/>
</dbReference>
<evidence type="ECO:0000256" key="1">
    <source>
        <dbReference type="ARBA" id="ARBA00010605"/>
    </source>
</evidence>
<dbReference type="InterPro" id="IPR020070">
    <property type="entry name" value="Ribosomal_bL9_N"/>
</dbReference>
<evidence type="ECO:0000256" key="5">
    <source>
        <dbReference type="ARBA" id="ARBA00023274"/>
    </source>
</evidence>
<dbReference type="InterPro" id="IPR009027">
    <property type="entry name" value="Ribosomal_bL9/RNase_H1_N"/>
</dbReference>
<sequence length="180" mass="19603">MQVILLKELQGRGGEGDVINVARGFANNYLLRQGIAVKATKGNLKQLEQRRANIEKRENERVNNANELAEKLNNIKVHVEAQVGEEGILFGSVTAAMIANAIKEEHDVEVDRRRIELKKPIKTVGEYKVPVNIYRAISGTVTVLVGGEGFAAEAEAEVKEEAAEAEEVVEEAAAAEVTEG</sequence>
<evidence type="ECO:0000256" key="3">
    <source>
        <dbReference type="ARBA" id="ARBA00022884"/>
    </source>
</evidence>
<dbReference type="AlphaFoldDB" id="A0AA43UB15"/>
<evidence type="ECO:0000256" key="2">
    <source>
        <dbReference type="ARBA" id="ARBA00022730"/>
    </source>
</evidence>
<dbReference type="GO" id="GO:0003735">
    <property type="term" value="F:structural constituent of ribosome"/>
    <property type="evidence" value="ECO:0007669"/>
    <property type="project" value="InterPro"/>
</dbReference>
<dbReference type="Proteomes" id="UP001168575">
    <property type="component" value="Unassembled WGS sequence"/>
</dbReference>
<proteinExistence type="inferred from homology"/>
<dbReference type="HAMAP" id="MF_00503">
    <property type="entry name" value="Ribosomal_bL9"/>
    <property type="match status" value="1"/>
</dbReference>
<reference evidence="10" key="1">
    <citation type="submission" date="2023-07" db="EMBL/GenBank/DDBJ databases">
        <title>Between Cages and Wild: Unraveling the Impact of Captivity on Animal Microbiomes and Antimicrobial Resistance.</title>
        <authorList>
            <person name="Schmartz G.P."/>
            <person name="Rehner J."/>
            <person name="Schuff M.J."/>
            <person name="Becker S.L."/>
            <person name="Kravczyk M."/>
            <person name="Gurevich A."/>
            <person name="Francke R."/>
            <person name="Mueller R."/>
            <person name="Keller V."/>
            <person name="Keller A."/>
        </authorList>
    </citation>
    <scope>NUCLEOTIDE SEQUENCE</scope>
    <source>
        <strain evidence="10">S12M_St_49</strain>
    </source>
</reference>
<keyword evidence="11" id="KW-1185">Reference proteome</keyword>
<gene>
    <name evidence="7 10" type="primary">rplI</name>
    <name evidence="10" type="ORF">Q3982_01650</name>
</gene>
<dbReference type="GO" id="GO:0005840">
    <property type="term" value="C:ribosome"/>
    <property type="evidence" value="ECO:0007669"/>
    <property type="project" value="UniProtKB-KW"/>
</dbReference>
<dbReference type="NCBIfam" id="TIGR00158">
    <property type="entry name" value="L9"/>
    <property type="match status" value="1"/>
</dbReference>
<dbReference type="InterPro" id="IPR036935">
    <property type="entry name" value="Ribosomal_bL9_N_sf"/>
</dbReference>
<dbReference type="GO" id="GO:0019843">
    <property type="term" value="F:rRNA binding"/>
    <property type="evidence" value="ECO:0007669"/>
    <property type="project" value="UniProtKB-UniRule"/>
</dbReference>
<dbReference type="Gene3D" id="3.10.430.100">
    <property type="entry name" value="Ribosomal protein L9, C-terminal domain"/>
    <property type="match status" value="1"/>
</dbReference>
<evidence type="ECO:0000256" key="4">
    <source>
        <dbReference type="ARBA" id="ARBA00022980"/>
    </source>
</evidence>
<dbReference type="SUPFAM" id="SSF55658">
    <property type="entry name" value="L9 N-domain-like"/>
    <property type="match status" value="1"/>
</dbReference>
<evidence type="ECO:0000256" key="8">
    <source>
        <dbReference type="SAM" id="Coils"/>
    </source>
</evidence>
<dbReference type="InterPro" id="IPR020594">
    <property type="entry name" value="Ribosomal_bL9_bac/chp"/>
</dbReference>
<evidence type="ECO:0000313" key="11">
    <source>
        <dbReference type="Proteomes" id="UP001168575"/>
    </source>
</evidence>
<dbReference type="Pfam" id="PF03948">
    <property type="entry name" value="Ribosomal_L9_C"/>
    <property type="match status" value="1"/>
</dbReference>
<dbReference type="PROSITE" id="PS00651">
    <property type="entry name" value="RIBOSOMAL_L9"/>
    <property type="match status" value="1"/>
</dbReference>
<dbReference type="InterPro" id="IPR000244">
    <property type="entry name" value="Ribosomal_bL9"/>
</dbReference>
<keyword evidence="8" id="KW-0175">Coiled coil</keyword>
<protein>
    <recommendedName>
        <fullName evidence="6 7">Large ribosomal subunit protein bL9</fullName>
    </recommendedName>
</protein>
<dbReference type="InterPro" id="IPR036791">
    <property type="entry name" value="Ribosomal_bL9_C_sf"/>
</dbReference>
<dbReference type="PANTHER" id="PTHR21368">
    <property type="entry name" value="50S RIBOSOMAL PROTEIN L9"/>
    <property type="match status" value="1"/>
</dbReference>
<evidence type="ECO:0000313" key="10">
    <source>
        <dbReference type="EMBL" id="MDO4841364.1"/>
    </source>
</evidence>
<organism evidence="10 11">
    <name type="scientific">Phoenicibacter congonensis</name>
    <dbReference type="NCBI Taxonomy" id="1944646"/>
    <lineage>
        <taxon>Bacteria</taxon>
        <taxon>Bacillati</taxon>
        <taxon>Actinomycetota</taxon>
        <taxon>Coriobacteriia</taxon>
        <taxon>Eggerthellales</taxon>
        <taxon>Eggerthellaceae</taxon>
        <taxon>Phoenicibacter</taxon>
    </lineage>
</organism>
<keyword evidence="2 7" id="KW-0699">rRNA-binding</keyword>
<evidence type="ECO:0000256" key="6">
    <source>
        <dbReference type="ARBA" id="ARBA00035292"/>
    </source>
</evidence>
<dbReference type="InterPro" id="IPR020069">
    <property type="entry name" value="Ribosomal_bL9_C"/>
</dbReference>
<comment type="similarity">
    <text evidence="1 7">Belongs to the bacterial ribosomal protein bL9 family.</text>
</comment>